<dbReference type="Pfam" id="PF00501">
    <property type="entry name" value="AMP-binding"/>
    <property type="match status" value="1"/>
</dbReference>
<dbReference type="SUPFAM" id="SSF56801">
    <property type="entry name" value="Acetyl-CoA synthetase-like"/>
    <property type="match status" value="1"/>
</dbReference>
<dbReference type="STRING" id="1908260.BKK50_06740"/>
<dbReference type="Gene3D" id="3.40.50.12780">
    <property type="entry name" value="N-terminal domain of ligase-like"/>
    <property type="match status" value="1"/>
</dbReference>
<keyword evidence="5" id="KW-1185">Reference proteome</keyword>
<dbReference type="RefSeq" id="WP_077416614.1">
    <property type="nucleotide sequence ID" value="NZ_MLHJ01000058.1"/>
</dbReference>
<dbReference type="InterPro" id="IPR042099">
    <property type="entry name" value="ANL_N_sf"/>
</dbReference>
<keyword evidence="1" id="KW-0547">Nucleotide-binding</keyword>
<dbReference type="EMBL" id="MLHJ01000058">
    <property type="protein sequence ID" value="OOF42477.1"/>
    <property type="molecule type" value="Genomic_DNA"/>
</dbReference>
<dbReference type="CDD" id="cd05907">
    <property type="entry name" value="VL_LC_FACS_like"/>
    <property type="match status" value="1"/>
</dbReference>
<dbReference type="PROSITE" id="PS00455">
    <property type="entry name" value="AMP_BINDING"/>
    <property type="match status" value="1"/>
</dbReference>
<organism evidence="4 5">
    <name type="scientific">Rodentibacter rarus</name>
    <dbReference type="NCBI Taxonomy" id="1908260"/>
    <lineage>
        <taxon>Bacteria</taxon>
        <taxon>Pseudomonadati</taxon>
        <taxon>Pseudomonadota</taxon>
        <taxon>Gammaproteobacteria</taxon>
        <taxon>Pasteurellales</taxon>
        <taxon>Pasteurellaceae</taxon>
        <taxon>Rodentibacter</taxon>
    </lineage>
</organism>
<proteinExistence type="predicted"/>
<dbReference type="PANTHER" id="PTHR43272:SF33">
    <property type="entry name" value="AMP-BINDING DOMAIN-CONTAINING PROTEIN-RELATED"/>
    <property type="match status" value="1"/>
</dbReference>
<comment type="caution">
    <text evidence="4">The sequence shown here is derived from an EMBL/GenBank/DDBJ whole genome shotgun (WGS) entry which is preliminary data.</text>
</comment>
<reference evidence="4 5" key="1">
    <citation type="submission" date="2016-10" db="EMBL/GenBank/DDBJ databases">
        <title>Rodentibacter gen. nov. and new species.</title>
        <authorList>
            <person name="Christensen H."/>
        </authorList>
    </citation>
    <scope>NUCLEOTIDE SEQUENCE [LARGE SCALE GENOMIC DNA]</scope>
    <source>
        <strain evidence="4 5">CCUG17206</strain>
    </source>
</reference>
<dbReference type="GO" id="GO:0004467">
    <property type="term" value="F:long-chain fatty acid-CoA ligase activity"/>
    <property type="evidence" value="ECO:0007669"/>
    <property type="project" value="TreeGrafter"/>
</dbReference>
<accession>A0A1V3ILI8</accession>
<feature type="domain" description="AMP-dependent synthetase/ligase" evidence="3">
    <location>
        <begin position="12"/>
        <end position="423"/>
    </location>
</feature>
<dbReference type="InterPro" id="IPR020845">
    <property type="entry name" value="AMP-binding_CS"/>
</dbReference>
<evidence type="ECO:0000313" key="4">
    <source>
        <dbReference type="EMBL" id="OOF42477.1"/>
    </source>
</evidence>
<evidence type="ECO:0000259" key="3">
    <source>
        <dbReference type="Pfam" id="PF00501"/>
    </source>
</evidence>
<evidence type="ECO:0000313" key="5">
    <source>
        <dbReference type="Proteomes" id="UP000189433"/>
    </source>
</evidence>
<dbReference type="GO" id="GO:0005524">
    <property type="term" value="F:ATP binding"/>
    <property type="evidence" value="ECO:0007669"/>
    <property type="project" value="UniProtKB-KW"/>
</dbReference>
<dbReference type="Proteomes" id="UP000189433">
    <property type="component" value="Unassembled WGS sequence"/>
</dbReference>
<dbReference type="InterPro" id="IPR000873">
    <property type="entry name" value="AMP-dep_synth/lig_dom"/>
</dbReference>
<keyword evidence="2" id="KW-0067">ATP-binding</keyword>
<evidence type="ECO:0000256" key="1">
    <source>
        <dbReference type="ARBA" id="ARBA00022741"/>
    </source>
</evidence>
<dbReference type="GO" id="GO:0016020">
    <property type="term" value="C:membrane"/>
    <property type="evidence" value="ECO:0007669"/>
    <property type="project" value="TreeGrafter"/>
</dbReference>
<protein>
    <submittedName>
        <fullName evidence="4">Long-chain fatty acid--CoA ligase</fullName>
    </submittedName>
</protein>
<gene>
    <name evidence="4" type="ORF">BKK50_06740</name>
</gene>
<keyword evidence="4" id="KW-0436">Ligase</keyword>
<sequence>MNLDLHFIHRIQQQAKTKGNQTALRHKENGIWKDISWTEFQYQLNQLSQALLACNIQIQDKIAIFAQNMPRWTITDIATLQIRAITVPIYATNTAQQAEFVLNHADVKILFVGDQEQYDHALEIAPHCPQLQKIVAMKPTISLKQDAFSYTWEQFIELGSPTQQAELTQRLHNKKMEDLFTIIYTSGTTGEPKGVMLDYSNLAHQLETHDLALDVTPQDISLSFLPFSHIFERAWVAYILHRGATLCYLEDTNQVRSVLSEIRPTLMCAVPRFYEKIYAAVLDKVQKAPKLRQLLFHWAIAIGQKRFERFTQNKPLSFWLTQQYHLADKLVLSKLRQLLGGRIKMMPCGGAKLEPAIGLFFHSIGINIKLGYGLTETTATISCWHDVQFNPNSIGTLMPKSEVKIGENNEILVRGGMVMKGYYKKPEETAQAFTEDGFLKTGDAGKLDSKGNLFITDRIKELMKTSNGKYIAPQYIESKIGKDKFIEQIAIIADAKKYVSALIVPCFDSLEEYARQLNIKYQDRLDLIKNSEILKMFEQRINAVQKELAHFEQVKKFTLLSQAFSIKLGEITPTLKLKRKVIMERYRSQIEAMYKQHNET</sequence>
<evidence type="ECO:0000256" key="2">
    <source>
        <dbReference type="ARBA" id="ARBA00022840"/>
    </source>
</evidence>
<dbReference type="Pfam" id="PF23562">
    <property type="entry name" value="AMP-binding_C_3"/>
    <property type="match status" value="1"/>
</dbReference>
<name>A0A1V3ILI8_9PAST</name>
<dbReference type="AlphaFoldDB" id="A0A1V3ILI8"/>
<dbReference type="PANTHER" id="PTHR43272">
    <property type="entry name" value="LONG-CHAIN-FATTY-ACID--COA LIGASE"/>
    <property type="match status" value="1"/>
</dbReference>